<dbReference type="EMBL" id="OC949155">
    <property type="protein sequence ID" value="CAD7663757.1"/>
    <property type="molecule type" value="Genomic_DNA"/>
</dbReference>
<comment type="similarity">
    <text evidence="1">Belongs to the bacterial ribosomal protein bL33 family.</text>
</comment>
<gene>
    <name evidence="4" type="ORF">ONB1V03_LOCUS20315</name>
</gene>
<evidence type="ECO:0000256" key="2">
    <source>
        <dbReference type="ARBA" id="ARBA00022980"/>
    </source>
</evidence>
<dbReference type="GO" id="GO:1990904">
    <property type="term" value="C:ribonucleoprotein complex"/>
    <property type="evidence" value="ECO:0007669"/>
    <property type="project" value="UniProtKB-KW"/>
</dbReference>
<dbReference type="GO" id="GO:0005840">
    <property type="term" value="C:ribosome"/>
    <property type="evidence" value="ECO:0007669"/>
    <property type="project" value="UniProtKB-KW"/>
</dbReference>
<dbReference type="InterPro" id="IPR038584">
    <property type="entry name" value="Ribosomal_bL33_sf"/>
</dbReference>
<dbReference type="AlphaFoldDB" id="A0A7R9MNU2"/>
<dbReference type="Gene3D" id="2.20.28.120">
    <property type="entry name" value="Ribosomal protein L33"/>
    <property type="match status" value="1"/>
</dbReference>
<evidence type="ECO:0000256" key="3">
    <source>
        <dbReference type="ARBA" id="ARBA00023274"/>
    </source>
</evidence>
<name>A0A7R9MNU2_9ACAR</name>
<organism evidence="4">
    <name type="scientific">Oppiella nova</name>
    <dbReference type="NCBI Taxonomy" id="334625"/>
    <lineage>
        <taxon>Eukaryota</taxon>
        <taxon>Metazoa</taxon>
        <taxon>Ecdysozoa</taxon>
        <taxon>Arthropoda</taxon>
        <taxon>Chelicerata</taxon>
        <taxon>Arachnida</taxon>
        <taxon>Acari</taxon>
        <taxon>Acariformes</taxon>
        <taxon>Sarcoptiformes</taxon>
        <taxon>Oribatida</taxon>
        <taxon>Brachypylina</taxon>
        <taxon>Oppioidea</taxon>
        <taxon>Oppiidae</taxon>
        <taxon>Oppiella</taxon>
    </lineage>
</organism>
<accession>A0A7R9MNU2</accession>
<keyword evidence="5" id="KW-1185">Reference proteome</keyword>
<evidence type="ECO:0000256" key="1">
    <source>
        <dbReference type="ARBA" id="ARBA00007596"/>
    </source>
</evidence>
<dbReference type="OrthoDB" id="6504695at2759"/>
<reference evidence="4" key="1">
    <citation type="submission" date="2020-11" db="EMBL/GenBank/DDBJ databases">
        <authorList>
            <person name="Tran Van P."/>
        </authorList>
    </citation>
    <scope>NUCLEOTIDE SEQUENCE</scope>
</reference>
<proteinExistence type="inferred from homology"/>
<keyword evidence="3" id="KW-0687">Ribonucleoprotein</keyword>
<dbReference type="Proteomes" id="UP000728032">
    <property type="component" value="Unassembled WGS sequence"/>
</dbReference>
<evidence type="ECO:0000313" key="5">
    <source>
        <dbReference type="Proteomes" id="UP000728032"/>
    </source>
</evidence>
<keyword evidence="2" id="KW-0689">Ribosomal protein</keyword>
<evidence type="ECO:0008006" key="6">
    <source>
        <dbReference type="Google" id="ProtNLM"/>
    </source>
</evidence>
<sequence>MAKGKSKFVMIFIKSVVSGHRVVAFRPRVNEKIEMLRWDPYVQCWSVYKEDVKIRGAKH</sequence>
<evidence type="ECO:0000313" key="4">
    <source>
        <dbReference type="EMBL" id="CAD7663757.1"/>
    </source>
</evidence>
<dbReference type="EMBL" id="CAJPVJ010034330">
    <property type="protein sequence ID" value="CAG2180894.1"/>
    <property type="molecule type" value="Genomic_DNA"/>
</dbReference>
<protein>
    <recommendedName>
        <fullName evidence="6">Ribosomal protein L33</fullName>
    </recommendedName>
</protein>